<comment type="caution">
    <text evidence="2">The sequence shown here is derived from an EMBL/GenBank/DDBJ whole genome shotgun (WGS) entry which is preliminary data.</text>
</comment>
<feature type="non-terminal residue" evidence="2">
    <location>
        <position position="1"/>
    </location>
</feature>
<dbReference type="EMBL" id="JAGKQH010000012">
    <property type="protein sequence ID" value="KAG6585975.1"/>
    <property type="molecule type" value="Genomic_DNA"/>
</dbReference>
<gene>
    <name evidence="2" type="ORF">SDJN03_18708</name>
</gene>
<protein>
    <submittedName>
        <fullName evidence="2">Uncharacterized protein</fullName>
    </submittedName>
</protein>
<proteinExistence type="predicted"/>
<accession>A0AAV6MRI7</accession>
<evidence type="ECO:0000313" key="3">
    <source>
        <dbReference type="Proteomes" id="UP000685013"/>
    </source>
</evidence>
<organism evidence="2 3">
    <name type="scientific">Cucurbita argyrosperma subsp. sororia</name>
    <dbReference type="NCBI Taxonomy" id="37648"/>
    <lineage>
        <taxon>Eukaryota</taxon>
        <taxon>Viridiplantae</taxon>
        <taxon>Streptophyta</taxon>
        <taxon>Embryophyta</taxon>
        <taxon>Tracheophyta</taxon>
        <taxon>Spermatophyta</taxon>
        <taxon>Magnoliopsida</taxon>
        <taxon>eudicotyledons</taxon>
        <taxon>Gunneridae</taxon>
        <taxon>Pentapetalae</taxon>
        <taxon>rosids</taxon>
        <taxon>fabids</taxon>
        <taxon>Cucurbitales</taxon>
        <taxon>Cucurbitaceae</taxon>
        <taxon>Cucurbiteae</taxon>
        <taxon>Cucurbita</taxon>
    </lineage>
</organism>
<evidence type="ECO:0000313" key="2">
    <source>
        <dbReference type="EMBL" id="KAG6585975.1"/>
    </source>
</evidence>
<sequence length="101" mass="11668">MISWPIGMLELKPTSLFPTGHFVEVYYIAEFKYAHKIDRLELSSSKEDKKLRDQDFLKKTAIVVYLSTTNKTTEIIDLVPKGNPPGPSFPNLYYKGKDKER</sequence>
<name>A0AAV6MRI7_9ROSI</name>
<evidence type="ECO:0000256" key="1">
    <source>
        <dbReference type="SAM" id="MobiDB-lite"/>
    </source>
</evidence>
<keyword evidence="3" id="KW-1185">Reference proteome</keyword>
<reference evidence="2 3" key="1">
    <citation type="journal article" date="2021" name="Hortic Res">
        <title>The domestication of Cucurbita argyrosperma as revealed by the genome of its wild relative.</title>
        <authorList>
            <person name="Barrera-Redondo J."/>
            <person name="Sanchez-de la Vega G."/>
            <person name="Aguirre-Liguori J.A."/>
            <person name="Castellanos-Morales G."/>
            <person name="Gutierrez-Guerrero Y.T."/>
            <person name="Aguirre-Dugua X."/>
            <person name="Aguirre-Planter E."/>
            <person name="Tenaillon M.I."/>
            <person name="Lira-Saade R."/>
            <person name="Eguiarte L.E."/>
        </authorList>
    </citation>
    <scope>NUCLEOTIDE SEQUENCE [LARGE SCALE GENOMIC DNA]</scope>
    <source>
        <strain evidence="2">JBR-2021</strain>
    </source>
</reference>
<feature type="region of interest" description="Disordered" evidence="1">
    <location>
        <begin position="78"/>
        <end position="101"/>
    </location>
</feature>
<dbReference type="Proteomes" id="UP000685013">
    <property type="component" value="Chromosome 12"/>
</dbReference>
<dbReference type="AlphaFoldDB" id="A0AAV6MRI7"/>